<dbReference type="AlphaFoldDB" id="A0A2P2J728"/>
<dbReference type="EMBL" id="GGEC01008790">
    <property type="protein sequence ID" value="MBW89273.1"/>
    <property type="molecule type" value="Transcribed_RNA"/>
</dbReference>
<name>A0A2P2J728_RHIMU</name>
<proteinExistence type="predicted"/>
<evidence type="ECO:0000313" key="2">
    <source>
        <dbReference type="EMBL" id="MBW89273.1"/>
    </source>
</evidence>
<sequence length="279" mass="32110">MQLWFILSCYWCPGCVIMLNQAKKTPISTEWLPGYVEMKRALELYGYLFSISSRPQFVNSESGGRGPPKNIRSWIKFIDACVCMRSGQHIFSLSDAEELVEIIICLCLDCQLQGLLMLLYQCMQSVISYFTDEEWGNSCENIAKSLASRVPADYNCLQTVECISVSGARFNHLRSTLSYNILLICFDNKVTNEEGILSTLIAINLKDKKWDLLKMYIYLVLTQNWLLHNPILEERPMIYEMWGVYLQNCSCHITSTDLRPYASKVRTKASYLLYGTTKK</sequence>
<dbReference type="PANTHER" id="PTHR37212">
    <property type="entry name" value="ACTIN PROTEIN 2/3 COMPLEX SUBUNIT-LIKE PROTEIN"/>
    <property type="match status" value="1"/>
</dbReference>
<accession>A0A2P2J728</accession>
<keyword evidence="1" id="KW-0732">Signal</keyword>
<organism evidence="2">
    <name type="scientific">Rhizophora mucronata</name>
    <name type="common">Asiatic mangrove</name>
    <dbReference type="NCBI Taxonomy" id="61149"/>
    <lineage>
        <taxon>Eukaryota</taxon>
        <taxon>Viridiplantae</taxon>
        <taxon>Streptophyta</taxon>
        <taxon>Embryophyta</taxon>
        <taxon>Tracheophyta</taxon>
        <taxon>Spermatophyta</taxon>
        <taxon>Magnoliopsida</taxon>
        <taxon>eudicotyledons</taxon>
        <taxon>Gunneridae</taxon>
        <taxon>Pentapetalae</taxon>
        <taxon>rosids</taxon>
        <taxon>fabids</taxon>
        <taxon>Malpighiales</taxon>
        <taxon>Rhizophoraceae</taxon>
        <taxon>Rhizophora</taxon>
    </lineage>
</organism>
<feature type="chain" id="PRO_5015161839" evidence="1">
    <location>
        <begin position="23"/>
        <end position="279"/>
    </location>
</feature>
<reference evidence="2" key="1">
    <citation type="submission" date="2018-02" db="EMBL/GenBank/DDBJ databases">
        <title>Rhizophora mucronata_Transcriptome.</title>
        <authorList>
            <person name="Meera S.P."/>
            <person name="Sreeshan A."/>
            <person name="Augustine A."/>
        </authorList>
    </citation>
    <scope>NUCLEOTIDE SEQUENCE</scope>
    <source>
        <tissue evidence="2">Leaf</tissue>
    </source>
</reference>
<protein>
    <submittedName>
        <fullName evidence="2">Uncharacterized protein LOC8275232 isoform X1</fullName>
    </submittedName>
</protein>
<feature type="signal peptide" evidence="1">
    <location>
        <begin position="1"/>
        <end position="22"/>
    </location>
</feature>
<dbReference type="PANTHER" id="PTHR37212:SF2">
    <property type="entry name" value="ACTIN PROTEIN 2_3 COMPLEX SUBUNIT-LIKE PROTEIN"/>
    <property type="match status" value="1"/>
</dbReference>
<evidence type="ECO:0000256" key="1">
    <source>
        <dbReference type="SAM" id="SignalP"/>
    </source>
</evidence>